<dbReference type="GO" id="GO:0008270">
    <property type="term" value="F:zinc ion binding"/>
    <property type="evidence" value="ECO:0007669"/>
    <property type="project" value="UniProtKB-KW"/>
</dbReference>
<dbReference type="Gene3D" id="3.30.40.10">
    <property type="entry name" value="Zinc/RING finger domain, C3HC4 (zinc finger)"/>
    <property type="match status" value="1"/>
</dbReference>
<reference evidence="4 5" key="1">
    <citation type="submission" date="2014-11" db="EMBL/GenBank/DDBJ databases">
        <authorList>
            <person name="Zhu J."/>
            <person name="Qi W."/>
            <person name="Song R."/>
        </authorList>
    </citation>
    <scope>NUCLEOTIDE SEQUENCE [LARGE SCALE GENOMIC DNA]</scope>
</reference>
<keyword evidence="1" id="KW-0863">Zinc-finger</keyword>
<feature type="compositionally biased region" description="Basic and acidic residues" evidence="2">
    <location>
        <begin position="107"/>
        <end position="117"/>
    </location>
</feature>
<dbReference type="InParanoid" id="A0A0G4H2D8"/>
<dbReference type="SUPFAM" id="SSF57850">
    <property type="entry name" value="RING/U-box"/>
    <property type="match status" value="1"/>
</dbReference>
<evidence type="ECO:0000256" key="2">
    <source>
        <dbReference type="SAM" id="MobiDB-lite"/>
    </source>
</evidence>
<dbReference type="AlphaFoldDB" id="A0A0G4H2D8"/>
<feature type="region of interest" description="Disordered" evidence="2">
    <location>
        <begin position="1"/>
        <end position="63"/>
    </location>
</feature>
<keyword evidence="1" id="KW-0479">Metal-binding</keyword>
<dbReference type="PROSITE" id="PS50089">
    <property type="entry name" value="ZF_RING_2"/>
    <property type="match status" value="1"/>
</dbReference>
<dbReference type="VEuPathDB" id="CryptoDB:Vbra_19364"/>
<dbReference type="InterPro" id="IPR001841">
    <property type="entry name" value="Znf_RING"/>
</dbReference>
<accession>A0A0G4H2D8</accession>
<dbReference type="EMBL" id="CDMY01000954">
    <property type="protein sequence ID" value="CEM37732.1"/>
    <property type="molecule type" value="Genomic_DNA"/>
</dbReference>
<evidence type="ECO:0000259" key="3">
    <source>
        <dbReference type="PROSITE" id="PS50089"/>
    </source>
</evidence>
<name>A0A0G4H2D8_VITBC</name>
<keyword evidence="5" id="KW-1185">Reference proteome</keyword>
<gene>
    <name evidence="4" type="ORF">Vbra_19364</name>
</gene>
<feature type="compositionally biased region" description="Low complexity" evidence="2">
    <location>
        <begin position="151"/>
        <end position="169"/>
    </location>
</feature>
<dbReference type="Proteomes" id="UP000041254">
    <property type="component" value="Unassembled WGS sequence"/>
</dbReference>
<dbReference type="InterPro" id="IPR013083">
    <property type="entry name" value="Znf_RING/FYVE/PHD"/>
</dbReference>
<feature type="region of interest" description="Disordered" evidence="2">
    <location>
        <begin position="101"/>
        <end position="121"/>
    </location>
</feature>
<dbReference type="OrthoDB" id="10666030at2759"/>
<feature type="domain" description="RING-type" evidence="3">
    <location>
        <begin position="64"/>
        <end position="124"/>
    </location>
</feature>
<keyword evidence="1" id="KW-0862">Zinc</keyword>
<evidence type="ECO:0000256" key="1">
    <source>
        <dbReference type="PROSITE-ProRule" id="PRU00175"/>
    </source>
</evidence>
<evidence type="ECO:0000313" key="5">
    <source>
        <dbReference type="Proteomes" id="UP000041254"/>
    </source>
</evidence>
<sequence>MLQDTPDGAPPPRRRRWRVNEGGRPSAPAGAALEAPRQAAPADVDDSAPAPVSPDRTDLSPSQCPICVDTYNVPYKIRMRTICCLNDICSACVRALQRQRQPARVPTPDDPHPEPFSRRCPFCRTPVPNDDFDDIITAVMDTPGQGDQQPGASGEPSHSAAAAAAAGSS</sequence>
<proteinExistence type="predicted"/>
<feature type="region of interest" description="Disordered" evidence="2">
    <location>
        <begin position="140"/>
        <end position="169"/>
    </location>
</feature>
<evidence type="ECO:0000313" key="4">
    <source>
        <dbReference type="EMBL" id="CEM37732.1"/>
    </source>
</evidence>
<protein>
    <recommendedName>
        <fullName evidence="3">RING-type domain-containing protein</fullName>
    </recommendedName>
</protein>
<feature type="compositionally biased region" description="Low complexity" evidence="2">
    <location>
        <begin position="20"/>
        <end position="54"/>
    </location>
</feature>
<organism evidence="4 5">
    <name type="scientific">Vitrella brassicaformis (strain CCMP3155)</name>
    <dbReference type="NCBI Taxonomy" id="1169540"/>
    <lineage>
        <taxon>Eukaryota</taxon>
        <taxon>Sar</taxon>
        <taxon>Alveolata</taxon>
        <taxon>Colpodellida</taxon>
        <taxon>Vitrellaceae</taxon>
        <taxon>Vitrella</taxon>
    </lineage>
</organism>